<comment type="caution">
    <text evidence="4">The sequence shown here is derived from an EMBL/GenBank/DDBJ whole genome shotgun (WGS) entry which is preliminary data.</text>
</comment>
<keyword evidence="5" id="KW-1185">Reference proteome</keyword>
<dbReference type="EMBL" id="QUNF01000007">
    <property type="protein sequence ID" value="REG90285.1"/>
    <property type="molecule type" value="Genomic_DNA"/>
</dbReference>
<dbReference type="InterPro" id="IPR012373">
    <property type="entry name" value="Ferrdict_sens_TM"/>
</dbReference>
<keyword evidence="1" id="KW-0472">Membrane</keyword>
<dbReference type="RefSeq" id="WP_086539969.1">
    <property type="nucleotide sequence ID" value="NZ_MSSW01000005.1"/>
</dbReference>
<gene>
    <name evidence="4" type="ORF">C8N25_10724</name>
</gene>
<evidence type="ECO:0000256" key="1">
    <source>
        <dbReference type="SAM" id="Phobius"/>
    </source>
</evidence>
<feature type="transmembrane region" description="Helical" evidence="1">
    <location>
        <begin position="100"/>
        <end position="120"/>
    </location>
</feature>
<dbReference type="Pfam" id="PF16344">
    <property type="entry name" value="FecR_C"/>
    <property type="match status" value="1"/>
</dbReference>
<proteinExistence type="predicted"/>
<dbReference type="AlphaFoldDB" id="A0A3E0DWF3"/>
<dbReference type="Gene3D" id="2.60.120.1440">
    <property type="match status" value="1"/>
</dbReference>
<dbReference type="InterPro" id="IPR006860">
    <property type="entry name" value="FecR"/>
</dbReference>
<keyword evidence="1" id="KW-0812">Transmembrane</keyword>
<evidence type="ECO:0000259" key="3">
    <source>
        <dbReference type="Pfam" id="PF16344"/>
    </source>
</evidence>
<sequence length="344" mass="39312">MSQINDLLEDPEFIRWVKSPEKKLNKYWQSWMEANPERIADIKLAREMILGLQFPSREASEYVKKQVLNRLLLESNFNEENSNRGRSIQKRFNSRGFSRALKIAAILVFTILLPVLYYNLQKPEEPTFAISQKWIIKSTNWGEKITFRLPDGTMVWLNSGSSLMYPEVFNGAFRDVELRGEGFFEVVENVNKPFKVASGGLVTTALGTSFNINSTNTNELKVSLVTGKVLVNSQISDASYFLDPGQELDFSTGTREGTISTFNTEAVQGWREGKLIFRNSSFDDVRSRLEQWYGVEITVAGAYPKNWSFTGKFENQSLEMILESMSSIEAFEFKIDKKAVSINF</sequence>
<dbReference type="OrthoDB" id="1099916at2"/>
<accession>A0A3E0DWF3</accession>
<dbReference type="GO" id="GO:0016989">
    <property type="term" value="F:sigma factor antagonist activity"/>
    <property type="evidence" value="ECO:0007669"/>
    <property type="project" value="TreeGrafter"/>
</dbReference>
<dbReference type="InterPro" id="IPR032508">
    <property type="entry name" value="FecR_C"/>
</dbReference>
<feature type="domain" description="FecR protein" evidence="2">
    <location>
        <begin position="139"/>
        <end position="229"/>
    </location>
</feature>
<evidence type="ECO:0000259" key="2">
    <source>
        <dbReference type="Pfam" id="PF04773"/>
    </source>
</evidence>
<protein>
    <submittedName>
        <fullName evidence="4">FecR family protein</fullName>
    </submittedName>
</protein>
<dbReference type="PANTHER" id="PTHR30273">
    <property type="entry name" value="PERIPLASMIC SIGNAL SENSOR AND SIGMA FACTOR ACTIVATOR FECR-RELATED"/>
    <property type="match status" value="1"/>
</dbReference>
<dbReference type="PIRSF" id="PIRSF018266">
    <property type="entry name" value="FecR"/>
    <property type="match status" value="1"/>
</dbReference>
<evidence type="ECO:0000313" key="5">
    <source>
        <dbReference type="Proteomes" id="UP000256405"/>
    </source>
</evidence>
<evidence type="ECO:0000313" key="4">
    <source>
        <dbReference type="EMBL" id="REG90285.1"/>
    </source>
</evidence>
<dbReference type="Proteomes" id="UP000256405">
    <property type="component" value="Unassembled WGS sequence"/>
</dbReference>
<keyword evidence="1" id="KW-1133">Transmembrane helix</keyword>
<name>A0A3E0DWF3_9BACT</name>
<dbReference type="Gene3D" id="3.55.50.30">
    <property type="match status" value="1"/>
</dbReference>
<organism evidence="4 5">
    <name type="scientific">Algoriphagus antarcticus</name>
    <dbReference type="NCBI Taxonomy" id="238540"/>
    <lineage>
        <taxon>Bacteria</taxon>
        <taxon>Pseudomonadati</taxon>
        <taxon>Bacteroidota</taxon>
        <taxon>Cytophagia</taxon>
        <taxon>Cytophagales</taxon>
        <taxon>Cyclobacteriaceae</taxon>
        <taxon>Algoriphagus</taxon>
    </lineage>
</organism>
<dbReference type="PANTHER" id="PTHR30273:SF2">
    <property type="entry name" value="PROTEIN FECR"/>
    <property type="match status" value="1"/>
</dbReference>
<reference evidence="4 5" key="1">
    <citation type="submission" date="2018-08" db="EMBL/GenBank/DDBJ databases">
        <title>Genomic Encyclopedia of Archaeal and Bacterial Type Strains, Phase II (KMG-II): from individual species to whole genera.</title>
        <authorList>
            <person name="Goeker M."/>
        </authorList>
    </citation>
    <scope>NUCLEOTIDE SEQUENCE [LARGE SCALE GENOMIC DNA]</scope>
    <source>
        <strain evidence="4 5">DSM 15986</strain>
    </source>
</reference>
<feature type="domain" description="Protein FecR C-terminal" evidence="3">
    <location>
        <begin position="274"/>
        <end position="341"/>
    </location>
</feature>
<dbReference type="Pfam" id="PF04773">
    <property type="entry name" value="FecR"/>
    <property type="match status" value="1"/>
</dbReference>